<dbReference type="Pfam" id="PF01520">
    <property type="entry name" value="Amidase_3"/>
    <property type="match status" value="1"/>
</dbReference>
<dbReference type="GO" id="GO:0009253">
    <property type="term" value="P:peptidoglycan catabolic process"/>
    <property type="evidence" value="ECO:0007669"/>
    <property type="project" value="InterPro"/>
</dbReference>
<evidence type="ECO:0000256" key="1">
    <source>
        <dbReference type="ARBA" id="ARBA00022801"/>
    </source>
</evidence>
<dbReference type="PANTHER" id="PTHR30404">
    <property type="entry name" value="N-ACETYLMURAMOYL-L-ALANINE AMIDASE"/>
    <property type="match status" value="1"/>
</dbReference>
<evidence type="ECO:0000313" key="3">
    <source>
        <dbReference type="EMBL" id="SHJ82884.1"/>
    </source>
</evidence>
<evidence type="ECO:0000259" key="2">
    <source>
        <dbReference type="SMART" id="SM00646"/>
    </source>
</evidence>
<organism evidence="3 4">
    <name type="scientific">Desulfofundulus thermosubterraneus DSM 16057</name>
    <dbReference type="NCBI Taxonomy" id="1121432"/>
    <lineage>
        <taxon>Bacteria</taxon>
        <taxon>Bacillati</taxon>
        <taxon>Bacillota</taxon>
        <taxon>Clostridia</taxon>
        <taxon>Eubacteriales</taxon>
        <taxon>Peptococcaceae</taxon>
        <taxon>Desulfofundulus</taxon>
    </lineage>
</organism>
<dbReference type="InterPro" id="IPR050695">
    <property type="entry name" value="N-acetylmuramoyl_amidase_3"/>
</dbReference>
<gene>
    <name evidence="3" type="ORF">SAMN02745219_03436</name>
</gene>
<feature type="domain" description="MurNAc-LAA" evidence="2">
    <location>
        <begin position="88"/>
        <end position="199"/>
    </location>
</feature>
<dbReference type="SUPFAM" id="SSF53187">
    <property type="entry name" value="Zn-dependent exopeptidases"/>
    <property type="match status" value="1"/>
</dbReference>
<accession>A0A1M6MHE5</accession>
<dbReference type="STRING" id="1121432.SAMN02745219_03436"/>
<dbReference type="GO" id="GO:0030288">
    <property type="term" value="C:outer membrane-bounded periplasmic space"/>
    <property type="evidence" value="ECO:0007669"/>
    <property type="project" value="TreeGrafter"/>
</dbReference>
<dbReference type="PANTHER" id="PTHR30404:SF0">
    <property type="entry name" value="N-ACETYLMURAMOYL-L-ALANINE AMIDASE AMIC"/>
    <property type="match status" value="1"/>
</dbReference>
<sequence>MTSLATLYASMVKREVASRSQLSRVNPMVIVLDLGHGGQDPGAVGFGLEEKDVVLTLGRQVLSFLEDYQVKVIPTRTSDVYVSLDARADLANQHKADFFCSLHVNSGGGSGFESYIHPAASQESQSIAATLHREVVKFYLGRGFPDRGLKRANFAVLRKTKMPAVLLENLFIDNPRDAAYLADAVFLRDLAFAITGGLARALGLKKRTGWDPGEEIKRLKERGLITGDHAPNAAVTWGELATVLNRLLDRIEK</sequence>
<dbReference type="GO" id="GO:0008745">
    <property type="term" value="F:N-acetylmuramoyl-L-alanine amidase activity"/>
    <property type="evidence" value="ECO:0007669"/>
    <property type="project" value="InterPro"/>
</dbReference>
<dbReference type="AlphaFoldDB" id="A0A1M6MHE5"/>
<dbReference type="InterPro" id="IPR002508">
    <property type="entry name" value="MurNAc-LAA_cat"/>
</dbReference>
<reference evidence="4" key="1">
    <citation type="submission" date="2016-11" db="EMBL/GenBank/DDBJ databases">
        <authorList>
            <person name="Varghese N."/>
            <person name="Submissions S."/>
        </authorList>
    </citation>
    <scope>NUCLEOTIDE SEQUENCE [LARGE SCALE GENOMIC DNA]</scope>
    <source>
        <strain evidence="4">DSM 16057</strain>
    </source>
</reference>
<dbReference type="SMART" id="SM00646">
    <property type="entry name" value="Ami_3"/>
    <property type="match status" value="1"/>
</dbReference>
<proteinExistence type="predicted"/>
<dbReference type="EMBL" id="FQZM01000070">
    <property type="protein sequence ID" value="SHJ82884.1"/>
    <property type="molecule type" value="Genomic_DNA"/>
</dbReference>
<dbReference type="CDD" id="cd02696">
    <property type="entry name" value="MurNAc-LAA"/>
    <property type="match status" value="1"/>
</dbReference>
<dbReference type="Gene3D" id="3.40.630.40">
    <property type="entry name" value="Zn-dependent exopeptidases"/>
    <property type="match status" value="1"/>
</dbReference>
<evidence type="ECO:0000313" key="4">
    <source>
        <dbReference type="Proteomes" id="UP000184529"/>
    </source>
</evidence>
<dbReference type="Proteomes" id="UP000184529">
    <property type="component" value="Unassembled WGS sequence"/>
</dbReference>
<keyword evidence="1" id="KW-0378">Hydrolase</keyword>
<dbReference type="RefSeq" id="WP_242656384.1">
    <property type="nucleotide sequence ID" value="NZ_FQZM01000070.1"/>
</dbReference>
<keyword evidence="4" id="KW-1185">Reference proteome</keyword>
<protein>
    <submittedName>
        <fullName evidence="3">N-acetylmuramoyl-L-alanine amidase</fullName>
    </submittedName>
</protein>
<name>A0A1M6MHE5_9FIRM</name>